<evidence type="ECO:0000313" key="4">
    <source>
        <dbReference type="Proteomes" id="UP000069241"/>
    </source>
</evidence>
<evidence type="ECO:0000256" key="2">
    <source>
        <dbReference type="SAM" id="SignalP"/>
    </source>
</evidence>
<protein>
    <submittedName>
        <fullName evidence="3">Uncharacterized protein</fullName>
    </submittedName>
</protein>
<evidence type="ECO:0000256" key="1">
    <source>
        <dbReference type="SAM" id="MobiDB-lite"/>
    </source>
</evidence>
<dbReference type="AlphaFoldDB" id="A0A0X8JID2"/>
<feature type="chain" id="PRO_5007067431" evidence="2">
    <location>
        <begin position="20"/>
        <end position="155"/>
    </location>
</feature>
<feature type="signal peptide" evidence="2">
    <location>
        <begin position="1"/>
        <end position="19"/>
    </location>
</feature>
<gene>
    <name evidence="3" type="ORF">AXF13_03160</name>
</gene>
<proteinExistence type="predicted"/>
<reference evidence="4" key="1">
    <citation type="submission" date="2016-02" db="EMBL/GenBank/DDBJ databases">
        <authorList>
            <person name="Holder M.E."/>
            <person name="Ajami N.J."/>
            <person name="Petrosino J.F."/>
        </authorList>
    </citation>
    <scope>NUCLEOTIDE SEQUENCE [LARGE SCALE GENOMIC DNA]</scope>
    <source>
        <strain evidence="4">CCUG 45958</strain>
    </source>
</reference>
<sequence>MKIVARVVLLLALLLPAFAGRISAAPLTTKYYSLDLPPDWVVVNGPTKQNDAVQVLLGQKDHKTSAAIIVGPAKPGDAEKAAEAGSQRLKGSKPVARDGQLQFSFEQKGIKGYSVVREDPISKLLLVLIVSGDVRQADFIYKMRGPYKALMPHQP</sequence>
<keyword evidence="4" id="KW-1185">Reference proteome</keyword>
<evidence type="ECO:0000313" key="3">
    <source>
        <dbReference type="EMBL" id="AMD89192.1"/>
    </source>
</evidence>
<keyword evidence="2" id="KW-0732">Signal</keyword>
<dbReference type="EMBL" id="CP014229">
    <property type="protein sequence ID" value="AMD89192.1"/>
    <property type="molecule type" value="Genomic_DNA"/>
</dbReference>
<organism evidence="3 4">
    <name type="scientific">Desulfovibrio fairfieldensis</name>
    <dbReference type="NCBI Taxonomy" id="44742"/>
    <lineage>
        <taxon>Bacteria</taxon>
        <taxon>Pseudomonadati</taxon>
        <taxon>Thermodesulfobacteriota</taxon>
        <taxon>Desulfovibrionia</taxon>
        <taxon>Desulfovibrionales</taxon>
        <taxon>Desulfovibrionaceae</taxon>
        <taxon>Desulfovibrio</taxon>
    </lineage>
</organism>
<accession>A0A0X8JID2</accession>
<dbReference type="RefSeq" id="WP_062251613.1">
    <property type="nucleotide sequence ID" value="NZ_CP014229.1"/>
</dbReference>
<name>A0A0X8JID2_9BACT</name>
<dbReference type="KEGG" id="dfi:AXF13_03160"/>
<feature type="region of interest" description="Disordered" evidence="1">
    <location>
        <begin position="74"/>
        <end position="93"/>
    </location>
</feature>
<dbReference type="Proteomes" id="UP000069241">
    <property type="component" value="Chromosome"/>
</dbReference>